<feature type="compositionally biased region" description="Polar residues" evidence="2">
    <location>
        <begin position="1"/>
        <end position="52"/>
    </location>
</feature>
<comment type="caution">
    <text evidence="4">The sequence shown here is derived from an EMBL/GenBank/DDBJ whole genome shotgun (WGS) entry which is preliminary data.</text>
</comment>
<evidence type="ECO:0000259" key="3">
    <source>
        <dbReference type="PROSITE" id="PS50085"/>
    </source>
</evidence>
<dbReference type="FunFam" id="3.40.50.11210:FF:000007">
    <property type="entry name" value="Tuberous sclerosis 2"/>
    <property type="match status" value="1"/>
</dbReference>
<keyword evidence="1" id="KW-0343">GTPase activation</keyword>
<gene>
    <name evidence="4" type="ORF">FA13DRAFT_1740998</name>
</gene>
<sequence length="2247" mass="249772">MSKSPESTQKSNPSPSNARSDPRSIPNTLRRGSSNRLSQSYIATQQVRTVSSPEEVLARNGRNIAPREPVPFTHPYGLSRSRAAHPGAGSYRSSSTSRDRRPPLSIYHNAPSFSPSVDTSSSVAHTPSDISNTPILSPGGEEEDIFLASNIIYERQLLQKKHGFPLWIPHPNARLPKSYTDKGVSVGDVGIVTPYGAFDYLFNVCLHAEHPNNSGSLPEGFVPLLIQQKDICETPEHGSGSFLCSSSVSSIQNIGSLSFQSLESEGAVLTMPEGAIHEDVRNLSKFREYAAIHAPNWYRFANGVCGREIENGELHLVTGCDKTTSWGMATFSRLAATQDPSAGPAISLDFVFNLSDSTSESGEGCNAEVKANSNTPGTNGTRHRNQCTFFRSHTVTLSEEEWMKIQQAVSVGGEGYASDSTSDTASRTSNVSKNAFRRLFSSFSQKSSSSQKSPASAETRSFTDLPRRTPHPSCIINKLLLQKYPRARVAITHDEEWALLIPDPTKPLLATELWEDIQLKFDVVADASGSVYLALKEAFSVKLDQKSILTNVELPPSANTLLPPTPHSATALTPSHSEKHSPQVEDPLIDVAGATPESLIDSIAVSQIPSTRDARLLVKLLSIHPAPPFTVLQRALFPLFSDAQNPEAGVGVLRTHGFDVMAAYWQNPYVKDSSEPRMTSDRLSCFTFFLEPTLVSWSLESWRSQFKAFQAVTNDGREIKGIEAVVIDMLKRWLLIAFQWLVQLSTASEPENTVECEQCVEAVGQFLVDILRKQDNVARIYDEALIEVLRFHSSLLDQLILIPRPQSQSTIVSPVSPIGEKSLRKGHKKRASSSLSLASIVFAATPTAQAPTPTPKPQTPTPSPSASHPAELAISLFIEQLSDHLLNLKASQLMNVLPPLFRALAWCASPLPRLTLHSVPHKAVTLEDRIVELLNKLVPSASFPTCMRALKLHLFPVQQDASPPATIGDTEPEKSSSSTESDVQKLSEFPFPSSPTAPRRAPVSDSATPTTSTTVAISAAANTRFFDSLFLMIMTSLGASRTLRNFVRKALATRSENASYIQGLAMDTPTSRGATASNRSAIDQDLLDVVWLRHRHPTSEQPISSMPKPTEQTLASSIDAWIAWDTDLPEVELHSSQYQLYEKVRDGREHILEEEAGILKDIYQEFDSREEAEVTPNETELEPVNDALKCLATYLVSLQWHPFYCQCFSALEAPTQLLHVITTLLSRDFSKCTKPLLAKILVRVCEHVTDENTSQIPTLMMKYHYLSPISPQWIANWEHLLSTPTLLDMKRPLTRAAVIDTLNSVYFDIKDMPTHRQTLGELVIASTSAMLGPEFCDPLWGVLEDDAVTVVAGMVNDAAAYETPPAIRLLMDIALSQPDSVSQPALRTLINIFCQISFTPISASQAVQKVSLKLFVTFVRMLTDVPSIPCRLMLLQFLMRLRADRNHHVYLAVEHLDTHGLISYLSSLINRVPDDLMKAHRDEILEEHVARAPPPRQARPRPTISGMKVPQVSQSSTRPRAHTTMADVPPLQPVRHVPLWQLPEALPFRIDEADAIKGTVISYDLEGPDRIVVLPVSKYLHTLATLIETDPSWELVSYILCYLPTQLSNKHLFCGPNTRASITKLLLVLSTGIIRGHLADQTAENCPENLKLRDLQGLAQHTLSTMISYRGYFDLQQRQLLLDAYQTGLNGPFSTIKCALHALTLTAYAIPQNLSKALPQILEKLSQIMSNPNMAVHILAFLNTVGALPSLYASFTEDDFKMVFGVALQYLQHYNQLRESPTRSWALSQHVRQQSYCAVYTWQRHIPYITRQLLLANEGKEEVDGLTQVCFDWLARNTYGMTNANTTVHDINHPFKHTWVIGHMFLSIRPTHRPGWVEFMARRPSGSCSLVCRRQDFVNFAKASQSKEIGSFLEIFEQPTKELEVVGSPVRDAFTQETILHPSRDNESDIDLISFAFQLLFHLSPNPPAPGMVPEIKEVTDVPSLARTINLLDKVPVIDTHKVGILYVAPGQTNEADILRNAHGSQAYSRFLDGLGKLIKIRTEKDIYTGALDPDEDGEYHYAWGDDIRQILFHTATLMPVHEHDPNLNNKKRHIGNDYVRIIWNDSGIPYRFDTLNTQFQFINIIIEPHSVGTISAFSNDAHENEFFCVSVQSAPGMTECTPVGQFKIISAVNLPNYVRQLAVLTDVFTGIFSTTAHDTQRIEIITNWNSRLDSMNRFKKQANDFFRKEEEQRMLNLSNASNAPSL</sequence>
<feature type="compositionally biased region" description="Polar residues" evidence="2">
    <location>
        <begin position="371"/>
        <end position="384"/>
    </location>
</feature>
<dbReference type="PROSITE" id="PS50085">
    <property type="entry name" value="RAPGAP"/>
    <property type="match status" value="1"/>
</dbReference>
<dbReference type="InterPro" id="IPR018515">
    <property type="entry name" value="Tuberin-type_domain"/>
</dbReference>
<feature type="region of interest" description="Disordered" evidence="2">
    <location>
        <begin position="445"/>
        <end position="469"/>
    </location>
</feature>
<protein>
    <recommendedName>
        <fullName evidence="3">Rap-GAP domain-containing protein</fullName>
    </recommendedName>
</protein>
<feature type="region of interest" description="Disordered" evidence="2">
    <location>
        <begin position="961"/>
        <end position="1010"/>
    </location>
</feature>
<feature type="compositionally biased region" description="Polar residues" evidence="2">
    <location>
        <begin position="559"/>
        <end position="575"/>
    </location>
</feature>
<dbReference type="InterPro" id="IPR027107">
    <property type="entry name" value="Tuberin/Ral-act_asu"/>
</dbReference>
<dbReference type="EMBL" id="QPFP01000091">
    <property type="protein sequence ID" value="TEB22472.1"/>
    <property type="molecule type" value="Genomic_DNA"/>
</dbReference>
<dbReference type="PANTHER" id="PTHR10063">
    <property type="entry name" value="TUBERIN"/>
    <property type="match status" value="1"/>
</dbReference>
<dbReference type="SUPFAM" id="SSF111347">
    <property type="entry name" value="Rap/Ran-GAP"/>
    <property type="match status" value="1"/>
</dbReference>
<feature type="compositionally biased region" description="Polar residues" evidence="2">
    <location>
        <begin position="124"/>
        <end position="135"/>
    </location>
</feature>
<feature type="region of interest" description="Disordered" evidence="2">
    <location>
        <begin position="362"/>
        <end position="384"/>
    </location>
</feature>
<dbReference type="Gene3D" id="3.40.50.11210">
    <property type="entry name" value="Rap/Ran-GAP"/>
    <property type="match status" value="1"/>
</dbReference>
<dbReference type="GO" id="GO:0032007">
    <property type="term" value="P:negative regulation of TOR signaling"/>
    <property type="evidence" value="ECO:0007669"/>
    <property type="project" value="TreeGrafter"/>
</dbReference>
<dbReference type="OrthoDB" id="19311at2759"/>
<dbReference type="InterPro" id="IPR016024">
    <property type="entry name" value="ARM-type_fold"/>
</dbReference>
<dbReference type="InterPro" id="IPR035974">
    <property type="entry name" value="Rap/Ran-GAP_sf"/>
</dbReference>
<evidence type="ECO:0000256" key="1">
    <source>
        <dbReference type="ARBA" id="ARBA00022468"/>
    </source>
</evidence>
<dbReference type="SUPFAM" id="SSF48371">
    <property type="entry name" value="ARM repeat"/>
    <property type="match status" value="1"/>
</dbReference>
<reference evidence="4 5" key="1">
    <citation type="journal article" date="2019" name="Nat. Ecol. Evol.">
        <title>Megaphylogeny resolves global patterns of mushroom evolution.</title>
        <authorList>
            <person name="Varga T."/>
            <person name="Krizsan K."/>
            <person name="Foldi C."/>
            <person name="Dima B."/>
            <person name="Sanchez-Garcia M."/>
            <person name="Sanchez-Ramirez S."/>
            <person name="Szollosi G.J."/>
            <person name="Szarkandi J.G."/>
            <person name="Papp V."/>
            <person name="Albert L."/>
            <person name="Andreopoulos W."/>
            <person name="Angelini C."/>
            <person name="Antonin V."/>
            <person name="Barry K.W."/>
            <person name="Bougher N.L."/>
            <person name="Buchanan P."/>
            <person name="Buyck B."/>
            <person name="Bense V."/>
            <person name="Catcheside P."/>
            <person name="Chovatia M."/>
            <person name="Cooper J."/>
            <person name="Damon W."/>
            <person name="Desjardin D."/>
            <person name="Finy P."/>
            <person name="Geml J."/>
            <person name="Haridas S."/>
            <person name="Hughes K."/>
            <person name="Justo A."/>
            <person name="Karasinski D."/>
            <person name="Kautmanova I."/>
            <person name="Kiss B."/>
            <person name="Kocsube S."/>
            <person name="Kotiranta H."/>
            <person name="LaButti K.M."/>
            <person name="Lechner B.E."/>
            <person name="Liimatainen K."/>
            <person name="Lipzen A."/>
            <person name="Lukacs Z."/>
            <person name="Mihaltcheva S."/>
            <person name="Morgado L.N."/>
            <person name="Niskanen T."/>
            <person name="Noordeloos M.E."/>
            <person name="Ohm R.A."/>
            <person name="Ortiz-Santana B."/>
            <person name="Ovrebo C."/>
            <person name="Racz N."/>
            <person name="Riley R."/>
            <person name="Savchenko A."/>
            <person name="Shiryaev A."/>
            <person name="Soop K."/>
            <person name="Spirin V."/>
            <person name="Szebenyi C."/>
            <person name="Tomsovsky M."/>
            <person name="Tulloss R.E."/>
            <person name="Uehling J."/>
            <person name="Grigoriev I.V."/>
            <person name="Vagvolgyi C."/>
            <person name="Papp T."/>
            <person name="Martin F.M."/>
            <person name="Miettinen O."/>
            <person name="Hibbett D.S."/>
            <person name="Nagy L.G."/>
        </authorList>
    </citation>
    <scope>NUCLEOTIDE SEQUENCE [LARGE SCALE GENOMIC DNA]</scope>
    <source>
        <strain evidence="4 5">FP101781</strain>
    </source>
</reference>
<feature type="region of interest" description="Disordered" evidence="2">
    <location>
        <begin position="1490"/>
        <end position="1521"/>
    </location>
</feature>
<keyword evidence="5" id="KW-1185">Reference proteome</keyword>
<dbReference type="InterPro" id="IPR000331">
    <property type="entry name" value="Rap/Ran_GAP_dom"/>
</dbReference>
<dbReference type="Pfam" id="PF02145">
    <property type="entry name" value="Rap_GAP"/>
    <property type="match status" value="1"/>
</dbReference>
<dbReference type="Pfam" id="PF03542">
    <property type="entry name" value="Tuberin"/>
    <property type="match status" value="1"/>
</dbReference>
<feature type="compositionally biased region" description="Pro residues" evidence="2">
    <location>
        <begin position="852"/>
        <end position="863"/>
    </location>
</feature>
<organism evidence="4 5">
    <name type="scientific">Coprinellus micaceus</name>
    <name type="common">Glistening ink-cap mushroom</name>
    <name type="synonym">Coprinus micaceus</name>
    <dbReference type="NCBI Taxonomy" id="71717"/>
    <lineage>
        <taxon>Eukaryota</taxon>
        <taxon>Fungi</taxon>
        <taxon>Dikarya</taxon>
        <taxon>Basidiomycota</taxon>
        <taxon>Agaricomycotina</taxon>
        <taxon>Agaricomycetes</taxon>
        <taxon>Agaricomycetidae</taxon>
        <taxon>Agaricales</taxon>
        <taxon>Agaricineae</taxon>
        <taxon>Psathyrellaceae</taxon>
        <taxon>Coprinellus</taxon>
    </lineage>
</organism>
<dbReference type="PANTHER" id="PTHR10063:SF0">
    <property type="entry name" value="TUBERIN"/>
    <property type="match status" value="1"/>
</dbReference>
<feature type="region of interest" description="Disordered" evidence="2">
    <location>
        <begin position="559"/>
        <end position="583"/>
    </location>
</feature>
<dbReference type="GO" id="GO:0005096">
    <property type="term" value="F:GTPase activator activity"/>
    <property type="evidence" value="ECO:0007669"/>
    <property type="project" value="UniProtKB-KW"/>
</dbReference>
<evidence type="ECO:0000313" key="4">
    <source>
        <dbReference type="EMBL" id="TEB22472.1"/>
    </source>
</evidence>
<dbReference type="STRING" id="71717.A0A4Y7SL32"/>
<dbReference type="GO" id="GO:0005634">
    <property type="term" value="C:nucleus"/>
    <property type="evidence" value="ECO:0007669"/>
    <property type="project" value="InterPro"/>
</dbReference>
<dbReference type="GO" id="GO:0051056">
    <property type="term" value="P:regulation of small GTPase mediated signal transduction"/>
    <property type="evidence" value="ECO:0007669"/>
    <property type="project" value="InterPro"/>
</dbReference>
<dbReference type="GO" id="GO:0033596">
    <property type="term" value="C:TSC1-TSC2 complex"/>
    <property type="evidence" value="ECO:0007669"/>
    <property type="project" value="TreeGrafter"/>
</dbReference>
<evidence type="ECO:0000256" key="2">
    <source>
        <dbReference type="SAM" id="MobiDB-lite"/>
    </source>
</evidence>
<feature type="compositionally biased region" description="Low complexity" evidence="2">
    <location>
        <begin position="1001"/>
        <end position="1010"/>
    </location>
</feature>
<name>A0A4Y7SL32_COPMI</name>
<feature type="compositionally biased region" description="Low complexity" evidence="2">
    <location>
        <begin position="111"/>
        <end position="123"/>
    </location>
</feature>
<accession>A0A4Y7SL32</accession>
<dbReference type="Proteomes" id="UP000298030">
    <property type="component" value="Unassembled WGS sequence"/>
</dbReference>
<feature type="domain" description="Rap-GAP" evidence="3">
    <location>
        <begin position="1989"/>
        <end position="2241"/>
    </location>
</feature>
<proteinExistence type="predicted"/>
<feature type="region of interest" description="Disordered" evidence="2">
    <location>
        <begin position="1"/>
        <end position="137"/>
    </location>
</feature>
<feature type="region of interest" description="Disordered" evidence="2">
    <location>
        <begin position="847"/>
        <end position="867"/>
    </location>
</feature>
<evidence type="ECO:0000313" key="5">
    <source>
        <dbReference type="Proteomes" id="UP000298030"/>
    </source>
</evidence>